<dbReference type="AlphaFoldDB" id="W4P8V6"/>
<evidence type="ECO:0000313" key="2">
    <source>
        <dbReference type="Proteomes" id="UP000018861"/>
    </source>
</evidence>
<name>W4P8V6_9BACE</name>
<organism evidence="1 2">
    <name type="scientific">Bacteroides pyogenes JCM 6292</name>
    <dbReference type="NCBI Taxonomy" id="1235809"/>
    <lineage>
        <taxon>Bacteria</taxon>
        <taxon>Pseudomonadati</taxon>
        <taxon>Bacteroidota</taxon>
        <taxon>Bacteroidia</taxon>
        <taxon>Bacteroidales</taxon>
        <taxon>Bacteroidaceae</taxon>
        <taxon>Bacteroides</taxon>
    </lineage>
</organism>
<accession>W4P8V6</accession>
<sequence>MKKIIVITSLSEIVNFRFLFFVCSLSNEYSFDGFIKFFEKFIDYEIIFSNFMVWNHSAIISKDIFFNTLKS</sequence>
<comment type="caution">
    <text evidence="1">The sequence shown here is derived from an EMBL/GenBank/DDBJ whole genome shotgun (WGS) entry which is preliminary data.</text>
</comment>
<dbReference type="EMBL" id="BAIQ01000019">
    <property type="protein sequence ID" value="GAE15594.1"/>
    <property type="molecule type" value="Genomic_DNA"/>
</dbReference>
<protein>
    <submittedName>
        <fullName evidence="1">Uncharacterized protein</fullName>
    </submittedName>
</protein>
<gene>
    <name evidence="1" type="ORF">JCM6292_1894</name>
</gene>
<dbReference type="Proteomes" id="UP000018861">
    <property type="component" value="Unassembled WGS sequence"/>
</dbReference>
<proteinExistence type="predicted"/>
<reference evidence="1 2" key="1">
    <citation type="journal article" date="2014" name="Genome Announc.">
        <title>Draft Genome Sequences of Three Strains of Bacteroides pyogenes Isolated from a Cat and Swine.</title>
        <authorList>
            <person name="Sakamoto M."/>
            <person name="Oshima K."/>
            <person name="Suda W."/>
            <person name="Kitamura K."/>
            <person name="Iida T."/>
            <person name="Hattori M."/>
            <person name="Ohkuma M."/>
        </authorList>
    </citation>
    <scope>NUCLEOTIDE SEQUENCE [LARGE SCALE GENOMIC DNA]</scope>
    <source>
        <strain evidence="1 2">JCM 6292</strain>
    </source>
</reference>
<evidence type="ECO:0000313" key="1">
    <source>
        <dbReference type="EMBL" id="GAE15594.1"/>
    </source>
</evidence>